<organism evidence="1 2">
    <name type="scientific">Paenibacillus profundus</name>
    <dbReference type="NCBI Taxonomy" id="1173085"/>
    <lineage>
        <taxon>Bacteria</taxon>
        <taxon>Bacillati</taxon>
        <taxon>Bacillota</taxon>
        <taxon>Bacilli</taxon>
        <taxon>Bacillales</taxon>
        <taxon>Paenibacillaceae</taxon>
        <taxon>Paenibacillus</taxon>
    </lineage>
</organism>
<comment type="caution">
    <text evidence="1">The sequence shown here is derived from an EMBL/GenBank/DDBJ whole genome shotgun (WGS) entry which is preliminary data.</text>
</comment>
<dbReference type="Proteomes" id="UP001199916">
    <property type="component" value="Unassembled WGS sequence"/>
</dbReference>
<accession>A0ABS8YK92</accession>
<keyword evidence="2" id="KW-1185">Reference proteome</keyword>
<sequence length="77" mass="8417">MAKCMVNRVKLTGVASDDASLDPYEIRDHLYSDGLLLQMHKLWEACCVVQQILGDDQIELGNKVCKKNGVTGGGPIL</sequence>
<proteinExistence type="predicted"/>
<gene>
    <name evidence="1" type="ORF">LQV63_23490</name>
</gene>
<evidence type="ECO:0000313" key="2">
    <source>
        <dbReference type="Proteomes" id="UP001199916"/>
    </source>
</evidence>
<evidence type="ECO:0000313" key="1">
    <source>
        <dbReference type="EMBL" id="MCE5172246.1"/>
    </source>
</evidence>
<name>A0ABS8YK92_9BACL</name>
<dbReference type="RefSeq" id="WP_233698480.1">
    <property type="nucleotide sequence ID" value="NZ_JAJNBZ010000026.1"/>
</dbReference>
<dbReference type="EMBL" id="JAJNBZ010000026">
    <property type="protein sequence ID" value="MCE5172246.1"/>
    <property type="molecule type" value="Genomic_DNA"/>
</dbReference>
<protein>
    <submittedName>
        <fullName evidence="1">Uncharacterized protein</fullName>
    </submittedName>
</protein>
<reference evidence="1 2" key="1">
    <citation type="submission" date="2021-11" db="EMBL/GenBank/DDBJ databases">
        <title>Draft genome sequence of Paenibacillus profundus YoMME, a new Gram-positive bacteria with exoelectrogenic properties.</title>
        <authorList>
            <person name="Hubenova Y."/>
            <person name="Hubenova E."/>
            <person name="Manasiev Y."/>
            <person name="Peykov S."/>
            <person name="Mitov M."/>
        </authorList>
    </citation>
    <scope>NUCLEOTIDE SEQUENCE [LARGE SCALE GENOMIC DNA]</scope>
    <source>
        <strain evidence="1 2">YoMME</strain>
    </source>
</reference>